<organism evidence="1 2">
    <name type="scientific">Symbiodinium necroappetens</name>
    <dbReference type="NCBI Taxonomy" id="1628268"/>
    <lineage>
        <taxon>Eukaryota</taxon>
        <taxon>Sar</taxon>
        <taxon>Alveolata</taxon>
        <taxon>Dinophyceae</taxon>
        <taxon>Suessiales</taxon>
        <taxon>Symbiodiniaceae</taxon>
        <taxon>Symbiodinium</taxon>
    </lineage>
</organism>
<dbReference type="OrthoDB" id="6123450at2759"/>
<evidence type="ECO:0000313" key="1">
    <source>
        <dbReference type="EMBL" id="CAE7513586.1"/>
    </source>
</evidence>
<dbReference type="Proteomes" id="UP000601435">
    <property type="component" value="Unassembled WGS sequence"/>
</dbReference>
<dbReference type="EMBL" id="CAJNJA010023600">
    <property type="protein sequence ID" value="CAE7513586.1"/>
    <property type="molecule type" value="Genomic_DNA"/>
</dbReference>
<accession>A0A812T8A0</accession>
<name>A0A812T8A0_9DINO</name>
<proteinExistence type="predicted"/>
<reference evidence="1" key="1">
    <citation type="submission" date="2021-02" db="EMBL/GenBank/DDBJ databases">
        <authorList>
            <person name="Dougan E. K."/>
            <person name="Rhodes N."/>
            <person name="Thang M."/>
            <person name="Chan C."/>
        </authorList>
    </citation>
    <scope>NUCLEOTIDE SEQUENCE</scope>
</reference>
<comment type="caution">
    <text evidence="1">The sequence shown here is derived from an EMBL/GenBank/DDBJ whole genome shotgun (WGS) entry which is preliminary data.</text>
</comment>
<dbReference type="AlphaFoldDB" id="A0A812T8A0"/>
<protein>
    <submittedName>
        <fullName evidence="1">AMY1.4 protein</fullName>
    </submittedName>
</protein>
<keyword evidence="2" id="KW-1185">Reference proteome</keyword>
<gene>
    <name evidence="1" type="primary">AMY1.4</name>
    <name evidence="1" type="ORF">SNEC2469_LOCUS14674</name>
</gene>
<feature type="non-terminal residue" evidence="1">
    <location>
        <position position="64"/>
    </location>
</feature>
<evidence type="ECO:0000313" key="2">
    <source>
        <dbReference type="Proteomes" id="UP000601435"/>
    </source>
</evidence>
<sequence length="64" mass="7017">IEFKVVIRGPRGNRWEQGENRLLQVELPLAAEAKKIVSLTWGQAGVKDAEDEDIVGALPTAGEF</sequence>
<feature type="non-terminal residue" evidence="1">
    <location>
        <position position="1"/>
    </location>
</feature>